<evidence type="ECO:0000313" key="4">
    <source>
        <dbReference type="EMBL" id="ASJ20272.1"/>
    </source>
</evidence>
<dbReference type="PROSITE" id="PS51257">
    <property type="entry name" value="PROKAR_LIPOPROTEIN"/>
    <property type="match status" value="1"/>
</dbReference>
<dbReference type="KEGG" id="bhp:BHAMNSH16_00795"/>
<dbReference type="Pfam" id="PF01547">
    <property type="entry name" value="SBP_bac_1"/>
    <property type="match status" value="1"/>
</dbReference>
<dbReference type="PANTHER" id="PTHR43649:SF12">
    <property type="entry name" value="DIACETYLCHITOBIOSE BINDING PROTEIN DASA"/>
    <property type="match status" value="1"/>
</dbReference>
<gene>
    <name evidence="4" type="ORF">BHAMNSH16_00795</name>
</gene>
<dbReference type="Gene3D" id="3.40.190.10">
    <property type="entry name" value="Periplasmic binding protein-like II"/>
    <property type="match status" value="1"/>
</dbReference>
<feature type="chain" id="PRO_5042286363" evidence="3">
    <location>
        <begin position="21"/>
        <end position="440"/>
    </location>
</feature>
<dbReference type="InterPro" id="IPR006059">
    <property type="entry name" value="SBP"/>
</dbReference>
<evidence type="ECO:0000256" key="3">
    <source>
        <dbReference type="SAM" id="SignalP"/>
    </source>
</evidence>
<dbReference type="EMBL" id="CP019914">
    <property type="protein sequence ID" value="ASJ20272.1"/>
    <property type="molecule type" value="Genomic_DNA"/>
</dbReference>
<evidence type="ECO:0000256" key="2">
    <source>
        <dbReference type="ARBA" id="ARBA00008520"/>
    </source>
</evidence>
<dbReference type="RefSeq" id="WP_008726776.1">
    <property type="nucleotide sequence ID" value="NZ_CP019914.1"/>
</dbReference>
<feature type="signal peptide" evidence="3">
    <location>
        <begin position="1"/>
        <end position="20"/>
    </location>
</feature>
<reference evidence="4 5" key="1">
    <citation type="submission" date="2017-02" db="EMBL/GenBank/DDBJ databases">
        <title>Complete genome sequence of Brachyspira hampsonii genomovar I strain NSH-16 (ATCC BAA-2463).</title>
        <authorList>
            <person name="Mirajkar N.S."/>
            <person name="Gebhart C.J."/>
        </authorList>
    </citation>
    <scope>NUCLEOTIDE SEQUENCE [LARGE SCALE GENOMIC DNA]</scope>
    <source>
        <strain evidence="4 5">NSH-16</strain>
    </source>
</reference>
<evidence type="ECO:0000313" key="5">
    <source>
        <dbReference type="Proteomes" id="UP000264880"/>
    </source>
</evidence>
<dbReference type="AlphaFoldDB" id="A0AAC9TSF0"/>
<keyword evidence="5" id="KW-1185">Reference proteome</keyword>
<proteinExistence type="inferred from homology"/>
<protein>
    <submittedName>
        <fullName evidence="4">ABC transporter substrate-binding protein</fullName>
    </submittedName>
</protein>
<comment type="similarity">
    <text evidence="2">Belongs to the bacterial solute-binding protein 1 family.</text>
</comment>
<evidence type="ECO:0000256" key="1">
    <source>
        <dbReference type="ARBA" id="ARBA00004418"/>
    </source>
</evidence>
<sequence length="440" mass="48838">MLKKILAIVFSILAIISCSKKTSNTNADAWTEITPDTETTIEVWAWNVAANHLKDTISSFNAKYPKIKVNVTEFGGPPALKQKLFVSLGGNGELPNVVQMEDIDTPLITEQYHEYFLDLKDQMPDNWSNVVVASKISTSFDSTGKQVTMPFGIAPAALFYRADLFEKAGIDVNSIVTWEDFIEAGKKLQAALPNTKMVGFSYTTGFSSFIRAMMLQQDRDYFDQDGKIAIYSKEGIEAAKMMQRLVNEGITFDTTDWTGTIRASKTDDIASIPYGIWWGGTLKDQAPEMKGKWQVTYLPVLAEGQKRTSIWGGASGGIVNVGDPVKQTAAVEFVKNAMMTIDGQLIAYKQYGLIPTYLPTYEDAKFLEEDPYFGKGFNELLGELVNQMPLSAKYTESFPEAQTLMESAYQTIINDKADVEKTLQNTAEQLKNSTGVEMAK</sequence>
<dbReference type="GO" id="GO:0042597">
    <property type="term" value="C:periplasmic space"/>
    <property type="evidence" value="ECO:0007669"/>
    <property type="project" value="UniProtKB-SubCell"/>
</dbReference>
<accession>A0AAC9TSF0</accession>
<dbReference type="PANTHER" id="PTHR43649">
    <property type="entry name" value="ARABINOSE-BINDING PROTEIN-RELATED"/>
    <property type="match status" value="1"/>
</dbReference>
<organism evidence="4 5">
    <name type="scientific">Brachyspira hampsonii</name>
    <dbReference type="NCBI Taxonomy" id="1287055"/>
    <lineage>
        <taxon>Bacteria</taxon>
        <taxon>Pseudomonadati</taxon>
        <taxon>Spirochaetota</taxon>
        <taxon>Spirochaetia</taxon>
        <taxon>Brachyspirales</taxon>
        <taxon>Brachyspiraceae</taxon>
        <taxon>Brachyspira</taxon>
    </lineage>
</organism>
<dbReference type="Proteomes" id="UP000264880">
    <property type="component" value="Chromosome"/>
</dbReference>
<keyword evidence="3" id="KW-0732">Signal</keyword>
<dbReference type="InterPro" id="IPR050490">
    <property type="entry name" value="Bact_solute-bd_prot1"/>
</dbReference>
<dbReference type="SUPFAM" id="SSF53850">
    <property type="entry name" value="Periplasmic binding protein-like II"/>
    <property type="match status" value="1"/>
</dbReference>
<comment type="subcellular location">
    <subcellularLocation>
        <location evidence="1">Periplasm</location>
    </subcellularLocation>
</comment>
<name>A0AAC9TSF0_9SPIR</name>